<keyword evidence="4" id="KW-1185">Reference proteome</keyword>
<dbReference type="Proteomes" id="UP000199062">
    <property type="component" value="Unassembled WGS sequence"/>
</dbReference>
<dbReference type="Gene3D" id="3.50.50.60">
    <property type="entry name" value="FAD/NAD(P)-binding domain"/>
    <property type="match status" value="1"/>
</dbReference>
<evidence type="ECO:0000256" key="1">
    <source>
        <dbReference type="ARBA" id="ARBA00023002"/>
    </source>
</evidence>
<reference evidence="3 4" key="1">
    <citation type="submission" date="2016-10" db="EMBL/GenBank/DDBJ databases">
        <authorList>
            <person name="de Groot N.N."/>
        </authorList>
    </citation>
    <scope>NUCLEOTIDE SEQUENCE [LARGE SCALE GENOMIC DNA]</scope>
    <source>
        <strain evidence="3 4">CGMCC 1.10457</strain>
    </source>
</reference>
<feature type="domain" description="FAD dependent oxidoreductase" evidence="2">
    <location>
        <begin position="3"/>
        <end position="331"/>
    </location>
</feature>
<accession>A0A1I6LEW8</accession>
<organism evidence="3 4">
    <name type="scientific">Halomicrobium zhouii</name>
    <dbReference type="NCBI Taxonomy" id="767519"/>
    <lineage>
        <taxon>Archaea</taxon>
        <taxon>Methanobacteriati</taxon>
        <taxon>Methanobacteriota</taxon>
        <taxon>Stenosarchaea group</taxon>
        <taxon>Halobacteria</taxon>
        <taxon>Halobacteriales</taxon>
        <taxon>Haloarculaceae</taxon>
        <taxon>Halomicrobium</taxon>
    </lineage>
</organism>
<dbReference type="EMBL" id="FOZK01000002">
    <property type="protein sequence ID" value="SFS01987.1"/>
    <property type="molecule type" value="Genomic_DNA"/>
</dbReference>
<gene>
    <name evidence="3" type="ORF">SAMN05216559_2580</name>
</gene>
<dbReference type="Gene3D" id="3.30.9.10">
    <property type="entry name" value="D-Amino Acid Oxidase, subunit A, domain 2"/>
    <property type="match status" value="1"/>
</dbReference>
<dbReference type="PANTHER" id="PTHR13847:SF287">
    <property type="entry name" value="FAD-DEPENDENT OXIDOREDUCTASE DOMAIN-CONTAINING PROTEIN 1"/>
    <property type="match status" value="1"/>
</dbReference>
<keyword evidence="1" id="KW-0560">Oxidoreductase</keyword>
<dbReference type="STRING" id="767519.SAMN05216559_2580"/>
<dbReference type="InterPro" id="IPR006076">
    <property type="entry name" value="FAD-dep_OxRdtase"/>
</dbReference>
<dbReference type="InterPro" id="IPR036188">
    <property type="entry name" value="FAD/NAD-bd_sf"/>
</dbReference>
<dbReference type="Pfam" id="PF01266">
    <property type="entry name" value="DAO"/>
    <property type="match status" value="1"/>
</dbReference>
<evidence type="ECO:0000259" key="2">
    <source>
        <dbReference type="Pfam" id="PF01266"/>
    </source>
</evidence>
<sequence length="366" mass="38531">MTRVAVVGGGAVGLAAARHLADAGADVVLYERGGIASGSTGRAAGICYDAFAEDLDAAIGAESLRRFRELGVLTECPYVWLAREGDDANADAIREQVPRMQAHGRNVELVDPEALADRYPQLRTDDVAVAAIAHEAGHVDPGAYAALVADELDSAAAVDVRTDAPVALDDPTTVDSPTGAESFDAVLVAAGPETKPIVADVGVSLALKAYRAQALVTESLHATLPMTYDATQHVYWRPRDGGLFVGDGAHPVDPGDWDRQADDSFLESALERLRAATTLAPRVDRSWAGLCTATPDRDPLLGEVADGLFVASGWHGHGFMRSPAMGERVAAQMLGDGDGSVAHYDPDRFDGDEEFAVVEGMTLDED</sequence>
<dbReference type="GO" id="GO:0005737">
    <property type="term" value="C:cytoplasm"/>
    <property type="evidence" value="ECO:0007669"/>
    <property type="project" value="TreeGrafter"/>
</dbReference>
<proteinExistence type="predicted"/>
<dbReference type="OrthoDB" id="168391at2157"/>
<dbReference type="PRINTS" id="PR00420">
    <property type="entry name" value="RNGMNOXGNASE"/>
</dbReference>
<dbReference type="RefSeq" id="WP_089816905.1">
    <property type="nucleotide sequence ID" value="NZ_FOZK01000002.1"/>
</dbReference>
<evidence type="ECO:0000313" key="3">
    <source>
        <dbReference type="EMBL" id="SFS01987.1"/>
    </source>
</evidence>
<dbReference type="PANTHER" id="PTHR13847">
    <property type="entry name" value="SARCOSINE DEHYDROGENASE-RELATED"/>
    <property type="match status" value="1"/>
</dbReference>
<dbReference type="AlphaFoldDB" id="A0A1I6LEW8"/>
<name>A0A1I6LEW8_9EURY</name>
<evidence type="ECO:0000313" key="4">
    <source>
        <dbReference type="Proteomes" id="UP000199062"/>
    </source>
</evidence>
<dbReference type="GO" id="GO:0016491">
    <property type="term" value="F:oxidoreductase activity"/>
    <property type="evidence" value="ECO:0007669"/>
    <property type="project" value="UniProtKB-KW"/>
</dbReference>
<dbReference type="SUPFAM" id="SSF51905">
    <property type="entry name" value="FAD/NAD(P)-binding domain"/>
    <property type="match status" value="1"/>
</dbReference>
<protein>
    <submittedName>
        <fullName evidence="3">Sarcosine oxidase subunit beta</fullName>
    </submittedName>
</protein>